<dbReference type="Pfam" id="PF14559">
    <property type="entry name" value="TPR_19"/>
    <property type="match status" value="2"/>
</dbReference>
<evidence type="ECO:0000259" key="3">
    <source>
        <dbReference type="Pfam" id="PF19413"/>
    </source>
</evidence>
<protein>
    <submittedName>
        <fullName evidence="4">Tfp pilus assembly protein PilF</fullName>
    </submittedName>
</protein>
<dbReference type="PANTHER" id="PTHR44943:SF8">
    <property type="entry name" value="TPR REPEAT-CONTAINING PROTEIN MJ0263"/>
    <property type="match status" value="1"/>
</dbReference>
<feature type="domain" description="YaiO beta-barrel" evidence="3">
    <location>
        <begin position="729"/>
        <end position="895"/>
    </location>
</feature>
<dbReference type="SUPFAM" id="SSF48439">
    <property type="entry name" value="Protein prenylyltransferase"/>
    <property type="match status" value="1"/>
</dbReference>
<name>A0A1I0TIU2_9SPHI</name>
<keyword evidence="5" id="KW-1185">Reference proteome</keyword>
<keyword evidence="1" id="KW-0677">Repeat</keyword>
<dbReference type="InterPro" id="IPR019734">
    <property type="entry name" value="TPR_rpt"/>
</dbReference>
<dbReference type="Gene3D" id="1.25.40.10">
    <property type="entry name" value="Tetratricopeptide repeat domain"/>
    <property type="match status" value="5"/>
</dbReference>
<evidence type="ECO:0000313" key="5">
    <source>
        <dbReference type="Proteomes" id="UP000198836"/>
    </source>
</evidence>
<reference evidence="5" key="1">
    <citation type="submission" date="2016-10" db="EMBL/GenBank/DDBJ databases">
        <authorList>
            <person name="Varghese N."/>
            <person name="Submissions S."/>
        </authorList>
    </citation>
    <scope>NUCLEOTIDE SEQUENCE [LARGE SCALE GENOMIC DNA]</scope>
    <source>
        <strain evidence="5">DSM 18130</strain>
    </source>
</reference>
<accession>A0A1I0TIU2</accession>
<gene>
    <name evidence="4" type="ORF">SAMN04488511_110135</name>
</gene>
<proteinExistence type="predicted"/>
<dbReference type="OrthoDB" id="691989at2"/>
<sequence>MKYILPFILIYIFVQTWNMASAQTWSSIRAEKRYQQALTEIKGSRIAQAIPLLEEAVRLNPDHIDAQVQLARLYMADKRYEQSIRVALLVIDKSPKYEDIYYYIIGSYLSIKRPAEALRYVDLALNYFPNQKDFVIKKINILDRLQRFQDGDAWSQRMLQRFPTDSNIRRSIVGHYEAKADWYVRNHMENLAMTYYEKALELAPTNKDLSDKINKLVAQSGDINAKIAKANGALNSNGKSYTALYYKLGLLQEASRYAEALDVLRTILRYYPHDKKALALNNSLRKQAAGYYQNTDVYTLYQSILDQNPNDEEALQKVTGMAIAMGDLNQAFYRIDRALQRKPTNVKLLRQKMGLAYQLHRYQMAADIAVRLYNVADKVSRPEILQMVNACGNYYLQEKLADSAVMYFDRALSLEAGNLAAIKGRVNGLIMGNRPDHAIRELDRASGLYPDNIDLQMEKAGYVAQVGRIHEASKLSEQLFRRYPHNSKIKSLYLEQKLALANAFIQSENYTEAESQLRTLLKVDPGNKDVLNYLSNILDLQKHYSKALDIVQMALAQYPNDREFLQKKASILYNDHQYAASAQLSAALFSQYPFNPKYKKMTTDAWYSASLDYQKKKQPDSALLSIDHVMAIKPADSTALLQKTSLLIGQGSFEQALYCTNSALRSFEYAEPFLLRKTIILDSLKRYTEAAAYADTLAKRYTNDKNRDYADLLRSRTLHNAFGLTLLNSSFTSIDGANTPPAYNIVTLSYDRSGLDKINYGTQLVFIGRQQGTGVMAAGDISYKVNKTFHWNAGVALSNNVLFPKYRIAYSLFKTFSNGLEGELGGRYFHIGGFNVGSLVAGIGKSFGPFAVNARAFGIRQQNSQYFAFNAGTRYELSGQDLLQANFGLGTSPDDMSRLVLFPSLHGILNRSIGASYRRTFRYRTSIGLAMTYINQKITDAAFNNQYDLQMFMLVKF</sequence>
<dbReference type="Pfam" id="PF19413">
    <property type="entry name" value="YaiO"/>
    <property type="match status" value="1"/>
</dbReference>
<dbReference type="InterPro" id="IPR030887">
    <property type="entry name" value="Beta-barrel_YaiO"/>
</dbReference>
<evidence type="ECO:0000256" key="1">
    <source>
        <dbReference type="ARBA" id="ARBA00022737"/>
    </source>
</evidence>
<dbReference type="STRING" id="332999.SAMN04488511_110135"/>
<keyword evidence="2" id="KW-0802">TPR repeat</keyword>
<dbReference type="InterPro" id="IPR051685">
    <property type="entry name" value="Ycf3/AcsC/BcsC/TPR_MFPF"/>
</dbReference>
<organism evidence="4 5">
    <name type="scientific">Pedobacter suwonensis</name>
    <dbReference type="NCBI Taxonomy" id="332999"/>
    <lineage>
        <taxon>Bacteria</taxon>
        <taxon>Pseudomonadati</taxon>
        <taxon>Bacteroidota</taxon>
        <taxon>Sphingobacteriia</taxon>
        <taxon>Sphingobacteriales</taxon>
        <taxon>Sphingobacteriaceae</taxon>
        <taxon>Pedobacter</taxon>
    </lineage>
</organism>
<dbReference type="SUPFAM" id="SSF48452">
    <property type="entry name" value="TPR-like"/>
    <property type="match status" value="3"/>
</dbReference>
<dbReference type="EMBL" id="FOJM01000010">
    <property type="protein sequence ID" value="SFA51711.1"/>
    <property type="molecule type" value="Genomic_DNA"/>
</dbReference>
<evidence type="ECO:0000256" key="2">
    <source>
        <dbReference type="ARBA" id="ARBA00022803"/>
    </source>
</evidence>
<dbReference type="SMART" id="SM00028">
    <property type="entry name" value="TPR"/>
    <property type="match status" value="9"/>
</dbReference>
<evidence type="ECO:0000313" key="4">
    <source>
        <dbReference type="EMBL" id="SFA51711.1"/>
    </source>
</evidence>
<dbReference type="RefSeq" id="WP_090984488.1">
    <property type="nucleotide sequence ID" value="NZ_FOJM01000010.1"/>
</dbReference>
<dbReference type="Proteomes" id="UP000198836">
    <property type="component" value="Unassembled WGS sequence"/>
</dbReference>
<dbReference type="InterPro" id="IPR011990">
    <property type="entry name" value="TPR-like_helical_dom_sf"/>
</dbReference>
<dbReference type="AlphaFoldDB" id="A0A1I0TIU2"/>
<dbReference type="PANTHER" id="PTHR44943">
    <property type="entry name" value="CELLULOSE SYNTHASE OPERON PROTEIN C"/>
    <property type="match status" value="1"/>
</dbReference>